<gene>
    <name evidence="1" type="ORF">BDY19DRAFT_61209</name>
</gene>
<evidence type="ECO:0000313" key="1">
    <source>
        <dbReference type="EMBL" id="KAI0095016.1"/>
    </source>
</evidence>
<dbReference type="EMBL" id="MU274900">
    <property type="protein sequence ID" value="KAI0095016.1"/>
    <property type="molecule type" value="Genomic_DNA"/>
</dbReference>
<comment type="caution">
    <text evidence="1">The sequence shown here is derived from an EMBL/GenBank/DDBJ whole genome shotgun (WGS) entry which is preliminary data.</text>
</comment>
<evidence type="ECO:0000313" key="2">
    <source>
        <dbReference type="Proteomes" id="UP001055072"/>
    </source>
</evidence>
<keyword evidence="2" id="KW-1185">Reference proteome</keyword>
<organism evidence="1 2">
    <name type="scientific">Irpex rosettiformis</name>
    <dbReference type="NCBI Taxonomy" id="378272"/>
    <lineage>
        <taxon>Eukaryota</taxon>
        <taxon>Fungi</taxon>
        <taxon>Dikarya</taxon>
        <taxon>Basidiomycota</taxon>
        <taxon>Agaricomycotina</taxon>
        <taxon>Agaricomycetes</taxon>
        <taxon>Polyporales</taxon>
        <taxon>Irpicaceae</taxon>
        <taxon>Irpex</taxon>
    </lineage>
</organism>
<accession>A0ACB8UKY9</accession>
<proteinExistence type="predicted"/>
<reference evidence="1" key="1">
    <citation type="journal article" date="2021" name="Environ. Microbiol.">
        <title>Gene family expansions and transcriptome signatures uncover fungal adaptations to wood decay.</title>
        <authorList>
            <person name="Hage H."/>
            <person name="Miyauchi S."/>
            <person name="Viragh M."/>
            <person name="Drula E."/>
            <person name="Min B."/>
            <person name="Chaduli D."/>
            <person name="Navarro D."/>
            <person name="Favel A."/>
            <person name="Norest M."/>
            <person name="Lesage-Meessen L."/>
            <person name="Balint B."/>
            <person name="Merenyi Z."/>
            <person name="de Eugenio L."/>
            <person name="Morin E."/>
            <person name="Martinez A.T."/>
            <person name="Baldrian P."/>
            <person name="Stursova M."/>
            <person name="Martinez M.J."/>
            <person name="Novotny C."/>
            <person name="Magnuson J.K."/>
            <person name="Spatafora J.W."/>
            <person name="Maurice S."/>
            <person name="Pangilinan J."/>
            <person name="Andreopoulos W."/>
            <person name="LaButti K."/>
            <person name="Hundley H."/>
            <person name="Na H."/>
            <person name="Kuo A."/>
            <person name="Barry K."/>
            <person name="Lipzen A."/>
            <person name="Henrissat B."/>
            <person name="Riley R."/>
            <person name="Ahrendt S."/>
            <person name="Nagy L.G."/>
            <person name="Grigoriev I.V."/>
            <person name="Martin F."/>
            <person name="Rosso M.N."/>
        </authorList>
    </citation>
    <scope>NUCLEOTIDE SEQUENCE</scope>
    <source>
        <strain evidence="1">CBS 384.51</strain>
    </source>
</reference>
<name>A0ACB8UKY9_9APHY</name>
<protein>
    <submittedName>
        <fullName evidence="1">Uncharacterized protein</fullName>
    </submittedName>
</protein>
<sequence length="228" mass="24994">MFTPLVVFITATVIFACILISTLCNDSSESYIINGIKFDILLNVARSSLYSILESSCRPSPTTATTVNPRQSLANPRQPPSARHYWVRKTVVTKLISTGYGRPVSANAEKTTVREICLQLANSHCCPTLLDQALVFQRYQLFSLSLILEARLPIPTNSNIHTLVVSADALASSQYSTRAARDRLSYILAANISLNIGCAPFLRPPAIVSTCARPLGSSIHLPNQWLFV</sequence>
<dbReference type="Proteomes" id="UP001055072">
    <property type="component" value="Unassembled WGS sequence"/>
</dbReference>